<dbReference type="Proteomes" id="UP000191025">
    <property type="component" value="Unassembled WGS sequence"/>
</dbReference>
<name>A0A1V4H4G8_MORLA</name>
<protein>
    <submittedName>
        <fullName evidence="1">Uncharacterized protein</fullName>
    </submittedName>
</protein>
<accession>A0A1V4H4G8</accession>
<dbReference type="EMBL" id="MXAN01000002">
    <property type="protein sequence ID" value="OPH39498.1"/>
    <property type="molecule type" value="Genomic_DNA"/>
</dbReference>
<dbReference type="RefSeq" id="WP_062498553.1">
    <property type="nucleotide sequence ID" value="NZ_MXAN01000002.1"/>
</dbReference>
<reference evidence="2" key="1">
    <citation type="submission" date="2017-03" db="EMBL/GenBank/DDBJ databases">
        <title>Draft genome sequence of Moraxella equi CCUG 4950T type strain.</title>
        <authorList>
            <person name="Salva-Serra F."/>
            <person name="Engstrom-Jakobsson H."/>
            <person name="Thorell K."/>
            <person name="Jaen-Luchoro D."/>
            <person name="Gonzales-Siles L."/>
            <person name="Karlsson R."/>
            <person name="Yazdan S."/>
            <person name="Boulund F."/>
            <person name="Johnning A."/>
            <person name="Engstrand L."/>
            <person name="Kristiansson E."/>
            <person name="Moore E."/>
        </authorList>
    </citation>
    <scope>NUCLEOTIDE SEQUENCE [LARGE SCALE GENOMIC DNA]</scope>
    <source>
        <strain evidence="2">CCUG 4441</strain>
    </source>
</reference>
<organism evidence="1 2">
    <name type="scientific">Moraxella lacunata</name>
    <dbReference type="NCBI Taxonomy" id="477"/>
    <lineage>
        <taxon>Bacteria</taxon>
        <taxon>Pseudomonadati</taxon>
        <taxon>Pseudomonadota</taxon>
        <taxon>Gammaproteobacteria</taxon>
        <taxon>Moraxellales</taxon>
        <taxon>Moraxellaceae</taxon>
        <taxon>Moraxella</taxon>
    </lineage>
</organism>
<comment type="caution">
    <text evidence="1">The sequence shown here is derived from an EMBL/GenBank/DDBJ whole genome shotgun (WGS) entry which is preliminary data.</text>
</comment>
<evidence type="ECO:0000313" key="2">
    <source>
        <dbReference type="Proteomes" id="UP000191025"/>
    </source>
</evidence>
<sequence>MGELIQPLIEGELIKPLIEHLEAVKLLLLSMISVSVFGVISWKLLPRELRNIIKLWLKLPYN</sequence>
<dbReference type="AlphaFoldDB" id="A0A1V4H4G8"/>
<evidence type="ECO:0000313" key="1">
    <source>
        <dbReference type="EMBL" id="OPH39498.1"/>
    </source>
</evidence>
<gene>
    <name evidence="1" type="ORF">B5J94_00150</name>
</gene>
<proteinExistence type="predicted"/>